<dbReference type="AlphaFoldDB" id="A0A3B1CVL4"/>
<gene>
    <name evidence="1" type="ORF">MNBD_NITROSPINAE03-1964</name>
</gene>
<name>A0A3B1CVL4_9ZZZZ</name>
<proteinExistence type="predicted"/>
<evidence type="ECO:0000313" key="1">
    <source>
        <dbReference type="EMBL" id="VAX23225.1"/>
    </source>
</evidence>
<accession>A0A3B1CVL4</accession>
<sequence length="406" mass="46133">MWLKYIALAVGALLLAFVARAPEEKWSADALGFYEPLTYLDWRPGDFGHSQDEADIILSARFVPRAFIAPGGLYPIDFYADYLPRSVVRNQLAGGDIVDTSPTRKYLKSIERRYGLYLDYQGPENFDSEPIVYARVYYESAPLVRGSGVRNVKFTFIKYNFVFLRSGLPARLPFYKKALAWMAGDLEKWHELDIHGAVIVALINKNGQLTPTALTLGQHNNFRTYLFGRDIPLPEDGRPKVSFALRSNEPYPAPEGYQPVGQRAVGNPADFSYVIDGGGWHLSSGVDLVFGPESGAREIEPVIRHLPDRDPLYVSWIPLGDRLKIFGIFNSFYRAGPPGMDLFTWPELKEYNKTMMFWFVDDGDEKAASLFSRYMAGFGREELKPILEYNGRRFSEEFFKLHPEAS</sequence>
<reference evidence="1" key="1">
    <citation type="submission" date="2018-06" db="EMBL/GenBank/DDBJ databases">
        <authorList>
            <person name="Zhirakovskaya E."/>
        </authorList>
    </citation>
    <scope>NUCLEOTIDE SEQUENCE</scope>
</reference>
<organism evidence="1">
    <name type="scientific">hydrothermal vent metagenome</name>
    <dbReference type="NCBI Taxonomy" id="652676"/>
    <lineage>
        <taxon>unclassified sequences</taxon>
        <taxon>metagenomes</taxon>
        <taxon>ecological metagenomes</taxon>
    </lineage>
</organism>
<dbReference type="EMBL" id="UOGB01000264">
    <property type="protein sequence ID" value="VAX23225.1"/>
    <property type="molecule type" value="Genomic_DNA"/>
</dbReference>
<protein>
    <submittedName>
        <fullName evidence="1">Uncharacterized protein</fullName>
    </submittedName>
</protein>